<feature type="compositionally biased region" description="Basic residues" evidence="1">
    <location>
        <begin position="1"/>
        <end position="11"/>
    </location>
</feature>
<evidence type="ECO:0000259" key="2">
    <source>
        <dbReference type="PROSITE" id="PS50181"/>
    </source>
</evidence>
<organism evidence="3 4">
    <name type="scientific">Somion occarium</name>
    <dbReference type="NCBI Taxonomy" id="3059160"/>
    <lineage>
        <taxon>Eukaryota</taxon>
        <taxon>Fungi</taxon>
        <taxon>Dikarya</taxon>
        <taxon>Basidiomycota</taxon>
        <taxon>Agaricomycotina</taxon>
        <taxon>Agaricomycetes</taxon>
        <taxon>Polyporales</taxon>
        <taxon>Cerrenaceae</taxon>
        <taxon>Somion</taxon>
    </lineage>
</organism>
<evidence type="ECO:0000256" key="1">
    <source>
        <dbReference type="SAM" id="MobiDB-lite"/>
    </source>
</evidence>
<feature type="compositionally biased region" description="Basic residues" evidence="1">
    <location>
        <begin position="54"/>
        <end position="63"/>
    </location>
</feature>
<protein>
    <recommendedName>
        <fullName evidence="2">F-box domain-containing protein</fullName>
    </recommendedName>
</protein>
<name>A0ABP1CH71_9APHY</name>
<dbReference type="Pfam" id="PF00646">
    <property type="entry name" value="F-box"/>
    <property type="match status" value="1"/>
</dbReference>
<evidence type="ECO:0000313" key="4">
    <source>
        <dbReference type="Proteomes" id="UP001497453"/>
    </source>
</evidence>
<dbReference type="EMBL" id="OZ037944">
    <property type="protein sequence ID" value="CAL1694027.1"/>
    <property type="molecule type" value="Genomic_DNA"/>
</dbReference>
<dbReference type="Proteomes" id="UP001497453">
    <property type="component" value="Chromosome 1"/>
</dbReference>
<evidence type="ECO:0000313" key="3">
    <source>
        <dbReference type="EMBL" id="CAL1694027.1"/>
    </source>
</evidence>
<reference evidence="4" key="1">
    <citation type="submission" date="2024-04" db="EMBL/GenBank/DDBJ databases">
        <authorList>
            <person name="Shaw F."/>
            <person name="Minotto A."/>
        </authorList>
    </citation>
    <scope>NUCLEOTIDE SEQUENCE [LARGE SCALE GENOMIC DNA]</scope>
</reference>
<dbReference type="PROSITE" id="PS50181">
    <property type="entry name" value="FBOX"/>
    <property type="match status" value="1"/>
</dbReference>
<dbReference type="InterPro" id="IPR001810">
    <property type="entry name" value="F-box_dom"/>
</dbReference>
<feature type="domain" description="F-box" evidence="2">
    <location>
        <begin position="66"/>
        <end position="115"/>
    </location>
</feature>
<proteinExistence type="predicted"/>
<feature type="region of interest" description="Disordered" evidence="1">
    <location>
        <begin position="1"/>
        <end position="64"/>
    </location>
</feature>
<accession>A0ABP1CH71</accession>
<dbReference type="SMART" id="SM00256">
    <property type="entry name" value="FBOX"/>
    <property type="match status" value="1"/>
</dbReference>
<sequence>MAPVTRSKRSHPVQNEQIDESPPKKRSKYCYSDDEAEGDLYIPNPSDSSSLAVPRRRNVRGRRGSLQELPNMPMDIIDEIFSHMLSGDLLTLTRTSKPFRNLLMSRESAPYWRAARRNVEGLPDCPRFLTEPEYASLCFDSFCHNCFAPNVHNVLWYFQVRYCKKCQDPDAGVMVDRARDYFGTMLPALGYKIKQDIKQHRYHAYRNSIPGMSYQLADIDAAKTEYKACKTEEEKAKWLTRRRESLEEVKKWADACDQWYKARREARSDEISHVKQTRLAAVIANLREMGWGEELDHMASAERHPLSTLQQVKQLRPLTDRAWANMKDAVVTFMQETKKLRLAMARKALFKSRISALGAASDVFRRDFGQVYPSLRELASFPEVQAIIESPAEVSITVASFDPLGELLPALVLRWQDVIKQRVLEHLRRHVTFAVSDDFDIFKMAATATFACDHPGCRLERLSTFPNILTHSCFNKPMPRDDADADWTTELDYETRVTATLTRNSWSAYYLEFPMQLVEYAIRTCGMDPSKATIEEMDEAATRFRCVSHGCEGDHVRMLFSWRAAVEHMYCKHHYWRNEPQKLVEAKPEEAAQIAHLEVAAQEELFKHGWVLHSCAHCPEQCWIDAKWKLQNHLRSRHGVDEPNDTDMILIRNGSLHNAPFYIISNKVNKRSRQVHRDAKLALKDGRAVVGKLSTYR</sequence>
<keyword evidence="4" id="KW-1185">Reference proteome</keyword>
<gene>
    <name evidence="3" type="ORF">GFSPODELE1_LOCUS113</name>
</gene>